<dbReference type="PANTHER" id="PTHR30137:SF8">
    <property type="entry name" value="BLR5498 PROTEIN"/>
    <property type="match status" value="1"/>
</dbReference>
<sequence>MIEFGLLYDWRNPPRPEWHVPWQRFYAEGFDHIAEMDRRGVDVISFGEHHGDVDGFNPHIVESLVLAAQRTSRASLGTAVIQLPYYHPVMLAERLAFVDILSGGRLRSLGMGQIGSPWDVEMEMLGVNTKHRPSLLEEGLELLHRCWTEDEPFDYVGKRHRGKHIQVIPKPLQRPSPPIHVVGVSETSADRVARMGFDIGAPGGFFDGLTSKERWDEWWPMWQRVCARHDRNPAEVKISVFGQCFVTDDPERAAALHGASVEYCLTWESRPSIHVYSDESLRHGGDKGLIAGLDLRRIFMTPEEAIAEFRGTHAERAPDELLLLATRPGMSWEEAAEYHTTFKEKVLPHLQDLPTSTRAAAGAPRPQERATVR</sequence>
<keyword evidence="2" id="KW-0503">Monooxygenase</keyword>
<evidence type="ECO:0000256" key="2">
    <source>
        <dbReference type="ARBA" id="ARBA00023033"/>
    </source>
</evidence>
<accession>A0ABW1I1L1</accession>
<reference evidence="6" key="1">
    <citation type="journal article" date="2019" name="Int. J. Syst. Evol. Microbiol.">
        <title>The Global Catalogue of Microorganisms (GCM) 10K type strain sequencing project: providing services to taxonomists for standard genome sequencing and annotation.</title>
        <authorList>
            <consortium name="The Broad Institute Genomics Platform"/>
            <consortium name="The Broad Institute Genome Sequencing Center for Infectious Disease"/>
            <person name="Wu L."/>
            <person name="Ma J."/>
        </authorList>
    </citation>
    <scope>NUCLEOTIDE SEQUENCE [LARGE SCALE GENOMIC DNA]</scope>
    <source>
        <strain evidence="6">CGMCC 4.7397</strain>
    </source>
</reference>
<feature type="region of interest" description="Disordered" evidence="3">
    <location>
        <begin position="350"/>
        <end position="373"/>
    </location>
</feature>
<dbReference type="Gene3D" id="3.20.20.30">
    <property type="entry name" value="Luciferase-like domain"/>
    <property type="match status" value="1"/>
</dbReference>
<dbReference type="Pfam" id="PF00296">
    <property type="entry name" value="Bac_luciferase"/>
    <property type="match status" value="1"/>
</dbReference>
<dbReference type="RefSeq" id="WP_379564434.1">
    <property type="nucleotide sequence ID" value="NZ_JBHSQK010000007.1"/>
</dbReference>
<dbReference type="EC" id="1.-.-.-" evidence="5"/>
<evidence type="ECO:0000313" key="5">
    <source>
        <dbReference type="EMBL" id="MFC5947512.1"/>
    </source>
</evidence>
<evidence type="ECO:0000256" key="3">
    <source>
        <dbReference type="SAM" id="MobiDB-lite"/>
    </source>
</evidence>
<name>A0ABW1I1L1_9PSEU</name>
<organism evidence="5 6">
    <name type="scientific">Pseudonocardia lutea</name>
    <dbReference type="NCBI Taxonomy" id="2172015"/>
    <lineage>
        <taxon>Bacteria</taxon>
        <taxon>Bacillati</taxon>
        <taxon>Actinomycetota</taxon>
        <taxon>Actinomycetes</taxon>
        <taxon>Pseudonocardiales</taxon>
        <taxon>Pseudonocardiaceae</taxon>
        <taxon>Pseudonocardia</taxon>
    </lineage>
</organism>
<dbReference type="InterPro" id="IPR050766">
    <property type="entry name" value="Bact_Lucif_Oxidored"/>
</dbReference>
<evidence type="ECO:0000313" key="6">
    <source>
        <dbReference type="Proteomes" id="UP001596119"/>
    </source>
</evidence>
<dbReference type="SUPFAM" id="SSF51679">
    <property type="entry name" value="Bacterial luciferase-like"/>
    <property type="match status" value="1"/>
</dbReference>
<gene>
    <name evidence="5" type="ORF">ACFQH9_04390</name>
</gene>
<proteinExistence type="predicted"/>
<evidence type="ECO:0000259" key="4">
    <source>
        <dbReference type="Pfam" id="PF00296"/>
    </source>
</evidence>
<dbReference type="InterPro" id="IPR036661">
    <property type="entry name" value="Luciferase-like_sf"/>
</dbReference>
<dbReference type="Proteomes" id="UP001596119">
    <property type="component" value="Unassembled WGS sequence"/>
</dbReference>
<keyword evidence="1 5" id="KW-0560">Oxidoreductase</keyword>
<dbReference type="PANTHER" id="PTHR30137">
    <property type="entry name" value="LUCIFERASE-LIKE MONOOXYGENASE"/>
    <property type="match status" value="1"/>
</dbReference>
<comment type="caution">
    <text evidence="5">The sequence shown here is derived from an EMBL/GenBank/DDBJ whole genome shotgun (WGS) entry which is preliminary data.</text>
</comment>
<dbReference type="GO" id="GO:0016491">
    <property type="term" value="F:oxidoreductase activity"/>
    <property type="evidence" value="ECO:0007669"/>
    <property type="project" value="UniProtKB-KW"/>
</dbReference>
<dbReference type="EMBL" id="JBHSQK010000007">
    <property type="protein sequence ID" value="MFC5947512.1"/>
    <property type="molecule type" value="Genomic_DNA"/>
</dbReference>
<protein>
    <submittedName>
        <fullName evidence="5">LLM class flavin-dependent oxidoreductase</fullName>
        <ecNumber evidence="5">1.-.-.-</ecNumber>
    </submittedName>
</protein>
<keyword evidence="6" id="KW-1185">Reference proteome</keyword>
<dbReference type="InterPro" id="IPR011251">
    <property type="entry name" value="Luciferase-like_dom"/>
</dbReference>
<evidence type="ECO:0000256" key="1">
    <source>
        <dbReference type="ARBA" id="ARBA00023002"/>
    </source>
</evidence>
<feature type="domain" description="Luciferase-like" evidence="4">
    <location>
        <begin position="26"/>
        <end position="261"/>
    </location>
</feature>